<dbReference type="EMBL" id="JXXE01000233">
    <property type="protein sequence ID" value="KIZ43103.1"/>
    <property type="molecule type" value="Genomic_DNA"/>
</dbReference>
<proteinExistence type="predicted"/>
<gene>
    <name evidence="1" type="ORF">OO17_11905</name>
</gene>
<dbReference type="OrthoDB" id="7843333at2"/>
<dbReference type="InterPro" id="IPR006448">
    <property type="entry name" value="Phage_term_ssu_P27"/>
</dbReference>
<comment type="caution">
    <text evidence="1">The sequence shown here is derived from an EMBL/GenBank/DDBJ whole genome shotgun (WGS) entry which is preliminary data.</text>
</comment>
<name>A0A0D7EQM9_RHOPL</name>
<dbReference type="RefSeq" id="WP_044410582.1">
    <property type="nucleotide sequence ID" value="NZ_JXXE01000233.1"/>
</dbReference>
<evidence type="ECO:0000313" key="2">
    <source>
        <dbReference type="Proteomes" id="UP000032515"/>
    </source>
</evidence>
<protein>
    <submittedName>
        <fullName evidence="1">Terminase</fullName>
    </submittedName>
</protein>
<dbReference type="Proteomes" id="UP000032515">
    <property type="component" value="Unassembled WGS sequence"/>
</dbReference>
<dbReference type="PATRIC" id="fig|1076.23.peg.2441"/>
<evidence type="ECO:0000313" key="1">
    <source>
        <dbReference type="EMBL" id="KIZ43103.1"/>
    </source>
</evidence>
<dbReference type="Pfam" id="PF05119">
    <property type="entry name" value="Terminase_4"/>
    <property type="match status" value="1"/>
</dbReference>
<accession>A0A0D7EQM9</accession>
<sequence>MRGRKPEMATDRNALDAVINAPAWLSKHAKAEWRRVMPDLTKRRILTAADLGSLESYCIAIGQVRDMESLISKDGHVVETSRGLRAHPAVRIQSDAMTRARLLAAELGLTPVSRSRPAIRDDENEDDLSFLDR</sequence>
<organism evidence="1 2">
    <name type="scientific">Rhodopseudomonas palustris</name>
    <dbReference type="NCBI Taxonomy" id="1076"/>
    <lineage>
        <taxon>Bacteria</taxon>
        <taxon>Pseudomonadati</taxon>
        <taxon>Pseudomonadota</taxon>
        <taxon>Alphaproteobacteria</taxon>
        <taxon>Hyphomicrobiales</taxon>
        <taxon>Nitrobacteraceae</taxon>
        <taxon>Rhodopseudomonas</taxon>
    </lineage>
</organism>
<reference evidence="1 2" key="1">
    <citation type="submission" date="2014-11" db="EMBL/GenBank/DDBJ databases">
        <title>Genomics and ecophysiology of heterotrophic nitrogen fixing bacteria isolated from estuarine surface water.</title>
        <authorList>
            <person name="Bentzon-Tilia M."/>
            <person name="Severin I."/>
            <person name="Hansen L.H."/>
            <person name="Riemann L."/>
        </authorList>
    </citation>
    <scope>NUCLEOTIDE SEQUENCE [LARGE SCALE GENOMIC DNA]</scope>
    <source>
        <strain evidence="1 2">BAL398</strain>
    </source>
</reference>
<dbReference type="NCBIfam" id="TIGR01558">
    <property type="entry name" value="sm_term_P27"/>
    <property type="match status" value="1"/>
</dbReference>
<dbReference type="AlphaFoldDB" id="A0A0D7EQM9"/>